<gene>
    <name evidence="1" type="ORF">EHT25_08770</name>
</gene>
<proteinExistence type="predicted"/>
<keyword evidence="2" id="KW-1185">Reference proteome</keyword>
<sequence length="96" mass="11539">MQKTFDMEMKPLNTSNRWTIRFGTLRIDKYGTKGLKYRIEHYYHSLGVVTVYDEKNYCKIDTCHNGIWFMETRNDNPTDRQIAHFCRKLLLKAQSN</sequence>
<comment type="caution">
    <text evidence="1">The sequence shown here is derived from an EMBL/GenBank/DDBJ whole genome shotgun (WGS) entry which is preliminary data.</text>
</comment>
<evidence type="ECO:0000313" key="1">
    <source>
        <dbReference type="EMBL" id="RRB07852.1"/>
    </source>
</evidence>
<evidence type="ECO:0000313" key="2">
    <source>
        <dbReference type="Proteomes" id="UP000271925"/>
    </source>
</evidence>
<dbReference type="AlphaFoldDB" id="A0A3P1C3J1"/>
<accession>A0A3P1C3J1</accession>
<dbReference type="Proteomes" id="UP000271925">
    <property type="component" value="Unassembled WGS sequence"/>
</dbReference>
<name>A0A3P1C3J1_9BACT</name>
<protein>
    <submittedName>
        <fullName evidence="1">Uncharacterized protein</fullName>
    </submittedName>
</protein>
<reference evidence="1 2" key="1">
    <citation type="submission" date="2018-11" db="EMBL/GenBank/DDBJ databases">
        <authorList>
            <person name="Zhou Z."/>
            <person name="Wang G."/>
        </authorList>
    </citation>
    <scope>NUCLEOTIDE SEQUENCE [LARGE SCALE GENOMIC DNA]</scope>
    <source>
        <strain evidence="1 2">KCTC52004</strain>
    </source>
</reference>
<dbReference type="EMBL" id="RQJO01000007">
    <property type="protein sequence ID" value="RRB07852.1"/>
    <property type="molecule type" value="Genomic_DNA"/>
</dbReference>
<organism evidence="1 2">
    <name type="scientific">Larkinella rosea</name>
    <dbReference type="NCBI Taxonomy" id="2025312"/>
    <lineage>
        <taxon>Bacteria</taxon>
        <taxon>Pseudomonadati</taxon>
        <taxon>Bacteroidota</taxon>
        <taxon>Cytophagia</taxon>
        <taxon>Cytophagales</taxon>
        <taxon>Spirosomataceae</taxon>
        <taxon>Larkinella</taxon>
    </lineage>
</organism>